<gene>
    <name evidence="8" type="ORF">FJTKL_13730</name>
</gene>
<comment type="cofactor">
    <cofactor evidence="1">
        <name>FAD</name>
        <dbReference type="ChEBI" id="CHEBI:57692"/>
    </cofactor>
</comment>
<dbReference type="PANTHER" id="PTHR11530:SF26">
    <property type="entry name" value="FAD DEPENDENT OXIDOREDUCTASE SUPERFAMILY (AFU_ORTHOLOGUE AFUA_5G13940)"/>
    <property type="match status" value="1"/>
</dbReference>
<feature type="domain" description="FAD dependent oxidoreductase" evidence="7">
    <location>
        <begin position="36"/>
        <end position="385"/>
    </location>
</feature>
<accession>A0ABR4F8K4</accession>
<reference evidence="8 9" key="1">
    <citation type="submission" date="2024-03" db="EMBL/GenBank/DDBJ databases">
        <title>A high-quality draft genome sequence of Diaporthe vaccinii, a causative agent of upright dieback and viscid rot disease in cranberry plants.</title>
        <authorList>
            <person name="Sarrasin M."/>
            <person name="Lang B.F."/>
            <person name="Burger G."/>
        </authorList>
    </citation>
    <scope>NUCLEOTIDE SEQUENCE [LARGE SCALE GENOMIC DNA]</scope>
    <source>
        <strain evidence="8 9">IS7</strain>
    </source>
</reference>
<dbReference type="Pfam" id="PF01266">
    <property type="entry name" value="DAO"/>
    <property type="match status" value="1"/>
</dbReference>
<sequence length="399" mass="43751">MRSKLAPNLGRVCDHHHNQQTEPDRTGPYYTMSSQIVVIGAGVTGLSCAIQLQEARHAAAGASEVTIIARDFPTPFGLVDPKAQINFTSPWGGAHNRWVPPPVNGQAQPNDLRDHRLALATFRRMRSLQGSNPEAGITFMKGVEYLENPGPEYRALTREGGEGSAKALGLEGFRVLERSELPDDKVSLGVEYDTWCVNPMVYCSFLLNRFVFRGGRILRREISRPEEVFEMRHLGGPVKAVVNASGMGFNDPKSFIIRGQTCLVANLCPETVTRQNADGSWTFCVPRNFEGGTIIGGTKEPNSWDTEPSLEVRERLVRAFVATHPKIADESGSVRVLKDVVGRRPARHGGARLESEEVAPGKIVVHAYGLGGRGYELSWGVAETVQKLLDEASPTKARI</sequence>
<evidence type="ECO:0000256" key="2">
    <source>
        <dbReference type="ARBA" id="ARBA00006730"/>
    </source>
</evidence>
<name>A0ABR4F8K4_9PEZI</name>
<keyword evidence="4" id="KW-0274">FAD</keyword>
<evidence type="ECO:0000256" key="3">
    <source>
        <dbReference type="ARBA" id="ARBA00022630"/>
    </source>
</evidence>
<dbReference type="SUPFAM" id="SSF51971">
    <property type="entry name" value="Nucleotide-binding domain"/>
    <property type="match status" value="1"/>
</dbReference>
<dbReference type="PIRSF" id="PIRSF000189">
    <property type="entry name" value="D-aa_oxidase"/>
    <property type="match status" value="1"/>
</dbReference>
<protein>
    <recommendedName>
        <fullName evidence="7">FAD dependent oxidoreductase domain-containing protein</fullName>
    </recommendedName>
</protein>
<comment type="caution">
    <text evidence="8">The sequence shown here is derived from an EMBL/GenBank/DDBJ whole genome shotgun (WGS) entry which is preliminary data.</text>
</comment>
<proteinExistence type="inferred from homology"/>
<dbReference type="InterPro" id="IPR006076">
    <property type="entry name" value="FAD-dep_OxRdtase"/>
</dbReference>
<keyword evidence="3" id="KW-0285">Flavoprotein</keyword>
<evidence type="ECO:0000313" key="8">
    <source>
        <dbReference type="EMBL" id="KAL2291028.1"/>
    </source>
</evidence>
<keyword evidence="5" id="KW-0560">Oxidoreductase</keyword>
<dbReference type="InterPro" id="IPR006181">
    <property type="entry name" value="D-amino_acid_oxidase_CS"/>
</dbReference>
<evidence type="ECO:0000256" key="1">
    <source>
        <dbReference type="ARBA" id="ARBA00001974"/>
    </source>
</evidence>
<feature type="region of interest" description="Disordered" evidence="6">
    <location>
        <begin position="1"/>
        <end position="27"/>
    </location>
</feature>
<dbReference type="PROSITE" id="PS00677">
    <property type="entry name" value="DAO"/>
    <property type="match status" value="1"/>
</dbReference>
<evidence type="ECO:0000256" key="5">
    <source>
        <dbReference type="ARBA" id="ARBA00023002"/>
    </source>
</evidence>
<feature type="compositionally biased region" description="Basic and acidic residues" evidence="6">
    <location>
        <begin position="12"/>
        <end position="25"/>
    </location>
</feature>
<comment type="similarity">
    <text evidence="2">Belongs to the DAMOX/DASOX family.</text>
</comment>
<dbReference type="Proteomes" id="UP001600888">
    <property type="component" value="Unassembled WGS sequence"/>
</dbReference>
<dbReference type="SUPFAM" id="SSF54373">
    <property type="entry name" value="FAD-linked reductases, C-terminal domain"/>
    <property type="match status" value="1"/>
</dbReference>
<evidence type="ECO:0000256" key="4">
    <source>
        <dbReference type="ARBA" id="ARBA00022827"/>
    </source>
</evidence>
<dbReference type="PANTHER" id="PTHR11530">
    <property type="entry name" value="D-AMINO ACID OXIDASE"/>
    <property type="match status" value="1"/>
</dbReference>
<dbReference type="Gene3D" id="3.40.50.720">
    <property type="entry name" value="NAD(P)-binding Rossmann-like Domain"/>
    <property type="match status" value="1"/>
</dbReference>
<evidence type="ECO:0000313" key="9">
    <source>
        <dbReference type="Proteomes" id="UP001600888"/>
    </source>
</evidence>
<evidence type="ECO:0000259" key="7">
    <source>
        <dbReference type="Pfam" id="PF01266"/>
    </source>
</evidence>
<organism evidence="8 9">
    <name type="scientific">Diaporthe vaccinii</name>
    <dbReference type="NCBI Taxonomy" id="105482"/>
    <lineage>
        <taxon>Eukaryota</taxon>
        <taxon>Fungi</taxon>
        <taxon>Dikarya</taxon>
        <taxon>Ascomycota</taxon>
        <taxon>Pezizomycotina</taxon>
        <taxon>Sordariomycetes</taxon>
        <taxon>Sordariomycetidae</taxon>
        <taxon>Diaporthales</taxon>
        <taxon>Diaporthaceae</taxon>
        <taxon>Diaporthe</taxon>
        <taxon>Diaporthe eres species complex</taxon>
    </lineage>
</organism>
<keyword evidence="9" id="KW-1185">Reference proteome</keyword>
<dbReference type="EMBL" id="JBAWTH010000007">
    <property type="protein sequence ID" value="KAL2291028.1"/>
    <property type="molecule type" value="Genomic_DNA"/>
</dbReference>
<dbReference type="InterPro" id="IPR023209">
    <property type="entry name" value="DAO"/>
</dbReference>
<evidence type="ECO:0000256" key="6">
    <source>
        <dbReference type="SAM" id="MobiDB-lite"/>
    </source>
</evidence>
<dbReference type="Gene3D" id="3.30.9.10">
    <property type="entry name" value="D-Amino Acid Oxidase, subunit A, domain 2"/>
    <property type="match status" value="1"/>
</dbReference>